<gene>
    <name evidence="4" type="ORF">PL8927_720316</name>
</gene>
<reference evidence="4" key="1">
    <citation type="submission" date="2019-10" db="EMBL/GenBank/DDBJ databases">
        <authorList>
            <consortium name="Genoscope - CEA"/>
            <person name="William W."/>
        </authorList>
    </citation>
    <scope>NUCLEOTIDE SEQUENCE [LARGE SCALE GENOMIC DNA]</scope>
    <source>
        <strain evidence="4">BBR_PRJEB10992</strain>
    </source>
</reference>
<evidence type="ECO:0000313" key="5">
    <source>
        <dbReference type="Proteomes" id="UP000184550"/>
    </source>
</evidence>
<organism evidence="4 5">
    <name type="scientific">Planktothrix serta PCC 8927</name>
    <dbReference type="NCBI Taxonomy" id="671068"/>
    <lineage>
        <taxon>Bacteria</taxon>
        <taxon>Bacillati</taxon>
        <taxon>Cyanobacteriota</taxon>
        <taxon>Cyanophyceae</taxon>
        <taxon>Oscillatoriophycideae</taxon>
        <taxon>Oscillatoriales</taxon>
        <taxon>Microcoleaceae</taxon>
        <taxon>Planktothrix</taxon>
    </lineage>
</organism>
<feature type="compositionally biased region" description="Basic and acidic residues" evidence="2">
    <location>
        <begin position="55"/>
        <end position="68"/>
    </location>
</feature>
<evidence type="ECO:0000256" key="2">
    <source>
        <dbReference type="SAM" id="MobiDB-lite"/>
    </source>
</evidence>
<name>A0A7Z9BYY3_9CYAN</name>
<dbReference type="EMBL" id="CZCU02000149">
    <property type="protein sequence ID" value="VXD21973.1"/>
    <property type="molecule type" value="Genomic_DNA"/>
</dbReference>
<feature type="compositionally biased region" description="Low complexity" evidence="2">
    <location>
        <begin position="69"/>
        <end position="80"/>
    </location>
</feature>
<comment type="caution">
    <text evidence="4">The sequence shown here is derived from an EMBL/GenBank/DDBJ whole genome shotgun (WGS) entry which is preliminary data.</text>
</comment>
<dbReference type="InterPro" id="IPR013321">
    <property type="entry name" value="Arc_rbn_hlx_hlx"/>
</dbReference>
<sequence length="353" mass="39624">MSTNRKKRTPSTSRPTSAISDKVKVTVSLTADSAQQVEAMAKELGLSKSELFEHLAKEKLNHGTEQKETTPSTSSETTETVNVESAAPSTKEAELKQQIEEQANTIQNLQQQLARVSELEAQLAQTVTSATYEALKQEAEQLKQTVADLQAQLKQKVTQTVDSKTYKALQKASEKQQSTITQLETQLTRISELEQQLAAAIPAETHQALQQELEQERNTKGQLNQQIEALEKEIHESNSSLAQLQMKQEKITELEAKLAHSIPAETYKQLEYLCTNQRTQLATLEQKLADLVSTKIQQQETTNPTVNYDALKNYLQEQDNLINVLQKRVVELQGLASFGESQLSKWRNRSYNS</sequence>
<dbReference type="InterPro" id="IPR010985">
    <property type="entry name" value="Ribbon_hlx_hlx"/>
</dbReference>
<dbReference type="AlphaFoldDB" id="A0A7Z9BYY3"/>
<keyword evidence="5" id="KW-1185">Reference proteome</keyword>
<protein>
    <recommendedName>
        <fullName evidence="3">Ribbon-helix-helix protein CopG domain-containing protein</fullName>
    </recommendedName>
</protein>
<evidence type="ECO:0000259" key="3">
    <source>
        <dbReference type="Pfam" id="PF01402"/>
    </source>
</evidence>
<feature type="region of interest" description="Disordered" evidence="2">
    <location>
        <begin position="55"/>
        <end position="92"/>
    </location>
</feature>
<feature type="domain" description="Ribbon-helix-helix protein CopG" evidence="3">
    <location>
        <begin position="24"/>
        <end position="60"/>
    </location>
</feature>
<dbReference type="Pfam" id="PF01402">
    <property type="entry name" value="RHH_1"/>
    <property type="match status" value="1"/>
</dbReference>
<accession>A0A7Z9BYY3</accession>
<dbReference type="RefSeq" id="WP_083624413.1">
    <property type="nucleotide sequence ID" value="NZ_LR734877.1"/>
</dbReference>
<dbReference type="OrthoDB" id="445559at2"/>
<dbReference type="InterPro" id="IPR002145">
    <property type="entry name" value="CopG"/>
</dbReference>
<dbReference type="Gene3D" id="1.10.1220.10">
    <property type="entry name" value="Met repressor-like"/>
    <property type="match status" value="1"/>
</dbReference>
<dbReference type="Proteomes" id="UP000184550">
    <property type="component" value="Unassembled WGS sequence"/>
</dbReference>
<dbReference type="GO" id="GO:0006355">
    <property type="term" value="P:regulation of DNA-templated transcription"/>
    <property type="evidence" value="ECO:0007669"/>
    <property type="project" value="InterPro"/>
</dbReference>
<dbReference type="SUPFAM" id="SSF47598">
    <property type="entry name" value="Ribbon-helix-helix"/>
    <property type="match status" value="1"/>
</dbReference>
<evidence type="ECO:0000313" key="4">
    <source>
        <dbReference type="EMBL" id="VXD21973.1"/>
    </source>
</evidence>
<evidence type="ECO:0000256" key="1">
    <source>
        <dbReference type="SAM" id="Coils"/>
    </source>
</evidence>
<keyword evidence="1" id="KW-0175">Coiled coil</keyword>
<feature type="coiled-coil region" evidence="1">
    <location>
        <begin position="92"/>
        <end position="335"/>
    </location>
</feature>
<proteinExistence type="predicted"/>